<protein>
    <submittedName>
        <fullName evidence="2">Uncharacterized protein</fullName>
    </submittedName>
</protein>
<evidence type="ECO:0000313" key="2">
    <source>
        <dbReference type="EMBL" id="WAH37530.1"/>
    </source>
</evidence>
<feature type="compositionally biased region" description="Polar residues" evidence="1">
    <location>
        <begin position="99"/>
        <end position="110"/>
    </location>
</feature>
<feature type="region of interest" description="Disordered" evidence="1">
    <location>
        <begin position="91"/>
        <end position="125"/>
    </location>
</feature>
<accession>A0ABY6Z3T4</accession>
<dbReference type="RefSeq" id="WP_268045026.1">
    <property type="nucleotide sequence ID" value="NZ_CP104064.1"/>
</dbReference>
<reference evidence="2" key="1">
    <citation type="submission" date="2022-08" db="EMBL/GenBank/DDBJ databases">
        <title>Alicyclobacillus dauci DSM2870, complete genome.</title>
        <authorList>
            <person name="Wang Q."/>
            <person name="Cai R."/>
            <person name="Wang Z."/>
        </authorList>
    </citation>
    <scope>NUCLEOTIDE SEQUENCE</scope>
    <source>
        <strain evidence="2">DSM 28700</strain>
    </source>
</reference>
<organism evidence="2 3">
    <name type="scientific">Alicyclobacillus dauci</name>
    <dbReference type="NCBI Taxonomy" id="1475485"/>
    <lineage>
        <taxon>Bacteria</taxon>
        <taxon>Bacillati</taxon>
        <taxon>Bacillota</taxon>
        <taxon>Bacilli</taxon>
        <taxon>Bacillales</taxon>
        <taxon>Alicyclobacillaceae</taxon>
        <taxon>Alicyclobacillus</taxon>
    </lineage>
</organism>
<evidence type="ECO:0000313" key="3">
    <source>
        <dbReference type="Proteomes" id="UP001164803"/>
    </source>
</evidence>
<name>A0ABY6Z3T4_9BACL</name>
<keyword evidence="3" id="KW-1185">Reference proteome</keyword>
<dbReference type="Proteomes" id="UP001164803">
    <property type="component" value="Chromosome"/>
</dbReference>
<sequence>MSRTNVSRCTIPKKKDDDSLYVKVKNNNETFSRQFNMNVYDTDSLTKESLPVYLDDQITLLDTLEPGAQKVYRIDVSNVKGKVVFEITQKSGGSGIKVSRNSKSPSTQKSGGSGIKVSRNSKSPH</sequence>
<gene>
    <name evidence="2" type="ORF">NZD86_03060</name>
</gene>
<proteinExistence type="predicted"/>
<dbReference type="EMBL" id="CP104064">
    <property type="protein sequence ID" value="WAH37530.1"/>
    <property type="molecule type" value="Genomic_DNA"/>
</dbReference>
<evidence type="ECO:0000256" key="1">
    <source>
        <dbReference type="SAM" id="MobiDB-lite"/>
    </source>
</evidence>